<reference evidence="1 2" key="1">
    <citation type="submission" date="2024-11" db="EMBL/GenBank/DDBJ databases">
        <title>Chromosome-level genome assembly of the freshwater bivalve Anodonta woodiana.</title>
        <authorList>
            <person name="Chen X."/>
        </authorList>
    </citation>
    <scope>NUCLEOTIDE SEQUENCE [LARGE SCALE GENOMIC DNA]</scope>
    <source>
        <strain evidence="1">MN2024</strain>
        <tissue evidence="1">Gills</tissue>
    </source>
</reference>
<name>A0ABD3XLQ5_SINWO</name>
<dbReference type="AlphaFoldDB" id="A0ABD3XLQ5"/>
<comment type="caution">
    <text evidence="1">The sequence shown here is derived from an EMBL/GenBank/DDBJ whole genome shotgun (WGS) entry which is preliminary data.</text>
</comment>
<dbReference type="EMBL" id="JBJQND010000002">
    <property type="protein sequence ID" value="KAL3887177.1"/>
    <property type="molecule type" value="Genomic_DNA"/>
</dbReference>
<protein>
    <submittedName>
        <fullName evidence="1">Uncharacterized protein</fullName>
    </submittedName>
</protein>
<accession>A0ABD3XLQ5</accession>
<dbReference type="Proteomes" id="UP001634394">
    <property type="component" value="Unassembled WGS sequence"/>
</dbReference>
<evidence type="ECO:0000313" key="2">
    <source>
        <dbReference type="Proteomes" id="UP001634394"/>
    </source>
</evidence>
<proteinExistence type="predicted"/>
<evidence type="ECO:0000313" key="1">
    <source>
        <dbReference type="EMBL" id="KAL3887177.1"/>
    </source>
</evidence>
<sequence>MILLTIKQNTYHPGVQEAAISCIFNLLKSEEGSNVHPSCLKDIASHTLHAMAHFPRHEQVENFANRKNLNDETPIIPQLTAIVIMLYMLGKVVDCNPNSVPYDGQGS</sequence>
<organism evidence="1 2">
    <name type="scientific">Sinanodonta woodiana</name>
    <name type="common">Chinese pond mussel</name>
    <name type="synonym">Anodonta woodiana</name>
    <dbReference type="NCBI Taxonomy" id="1069815"/>
    <lineage>
        <taxon>Eukaryota</taxon>
        <taxon>Metazoa</taxon>
        <taxon>Spiralia</taxon>
        <taxon>Lophotrochozoa</taxon>
        <taxon>Mollusca</taxon>
        <taxon>Bivalvia</taxon>
        <taxon>Autobranchia</taxon>
        <taxon>Heteroconchia</taxon>
        <taxon>Palaeoheterodonta</taxon>
        <taxon>Unionida</taxon>
        <taxon>Unionoidea</taxon>
        <taxon>Unionidae</taxon>
        <taxon>Unioninae</taxon>
        <taxon>Sinanodonta</taxon>
    </lineage>
</organism>
<keyword evidence="2" id="KW-1185">Reference proteome</keyword>
<gene>
    <name evidence="1" type="ORF">ACJMK2_027127</name>
</gene>